<organism evidence="2 3">
    <name type="scientific">Candidatus Roizmanbacteria bacterium RIFCSPLOWO2_01_FULL_35_13</name>
    <dbReference type="NCBI Taxonomy" id="1802055"/>
    <lineage>
        <taxon>Bacteria</taxon>
        <taxon>Candidatus Roizmaniibacteriota</taxon>
    </lineage>
</organism>
<sequence>MKTLNLSIVVMIPHLFSSKKEKLYRAIKSVQKAKLRSSLKLKVRILIHLDGIKNAREKKSFEKLLEKKVGPGVYCTWCEKNIGFVGGINKAINFARKNLNFDWFIILNDDAVLVENFFSWMESYFYSRDIDVVSGIIKNINGTTESFGLEYYQNGIALGNTKDNNPEYFCATCFCLSGQMIEREIKRNGYVFNPLFFIYAEDLELSLRLIKDNRKIQLIPEIIAIHEGSSSVGYLSYIQVYCSFRNWIYIILLLWDRQLIMSNIKNLIVCQLKFIKFTIVRRYYFIYPHMIKDLIKNSFQLFQMRLNYRRNLKEFNKPFKLKYLSEPPFL</sequence>
<dbReference type="PANTHER" id="PTHR43179:SF11">
    <property type="entry name" value="GLYCOSYL TRANSFERASE"/>
    <property type="match status" value="1"/>
</dbReference>
<dbReference type="STRING" id="1802055.A3A74_02270"/>
<dbReference type="InterPro" id="IPR001173">
    <property type="entry name" value="Glyco_trans_2-like"/>
</dbReference>
<protein>
    <recommendedName>
        <fullName evidence="1">Glycosyltransferase 2-like domain-containing protein</fullName>
    </recommendedName>
</protein>
<evidence type="ECO:0000313" key="3">
    <source>
        <dbReference type="Proteomes" id="UP000179270"/>
    </source>
</evidence>
<dbReference type="Pfam" id="PF00535">
    <property type="entry name" value="Glycos_transf_2"/>
    <property type="match status" value="1"/>
</dbReference>
<proteinExistence type="predicted"/>
<comment type="caution">
    <text evidence="2">The sequence shown here is derived from an EMBL/GenBank/DDBJ whole genome shotgun (WGS) entry which is preliminary data.</text>
</comment>
<feature type="domain" description="Glycosyltransferase 2-like" evidence="1">
    <location>
        <begin position="20"/>
        <end position="175"/>
    </location>
</feature>
<evidence type="ECO:0000313" key="2">
    <source>
        <dbReference type="EMBL" id="OGK41145.1"/>
    </source>
</evidence>
<dbReference type="Proteomes" id="UP000179270">
    <property type="component" value="Unassembled WGS sequence"/>
</dbReference>
<dbReference type="EMBL" id="MGAF01000022">
    <property type="protein sequence ID" value="OGK41145.1"/>
    <property type="molecule type" value="Genomic_DNA"/>
</dbReference>
<dbReference type="SUPFAM" id="SSF53448">
    <property type="entry name" value="Nucleotide-diphospho-sugar transferases"/>
    <property type="match status" value="1"/>
</dbReference>
<dbReference type="PANTHER" id="PTHR43179">
    <property type="entry name" value="RHAMNOSYLTRANSFERASE WBBL"/>
    <property type="match status" value="1"/>
</dbReference>
<evidence type="ECO:0000259" key="1">
    <source>
        <dbReference type="Pfam" id="PF00535"/>
    </source>
</evidence>
<reference evidence="2 3" key="1">
    <citation type="journal article" date="2016" name="Nat. Commun.">
        <title>Thousands of microbial genomes shed light on interconnected biogeochemical processes in an aquifer system.</title>
        <authorList>
            <person name="Anantharaman K."/>
            <person name="Brown C.T."/>
            <person name="Hug L.A."/>
            <person name="Sharon I."/>
            <person name="Castelle C.J."/>
            <person name="Probst A.J."/>
            <person name="Thomas B.C."/>
            <person name="Singh A."/>
            <person name="Wilkins M.J."/>
            <person name="Karaoz U."/>
            <person name="Brodie E.L."/>
            <person name="Williams K.H."/>
            <person name="Hubbard S.S."/>
            <person name="Banfield J.F."/>
        </authorList>
    </citation>
    <scope>NUCLEOTIDE SEQUENCE [LARGE SCALE GENOMIC DNA]</scope>
</reference>
<dbReference type="InterPro" id="IPR029044">
    <property type="entry name" value="Nucleotide-diphossugar_trans"/>
</dbReference>
<dbReference type="Gene3D" id="3.90.550.10">
    <property type="entry name" value="Spore Coat Polysaccharide Biosynthesis Protein SpsA, Chain A"/>
    <property type="match status" value="1"/>
</dbReference>
<gene>
    <name evidence="2" type="ORF">A3A74_02270</name>
</gene>
<accession>A0A1F7ICR0</accession>
<name>A0A1F7ICR0_9BACT</name>
<dbReference type="AlphaFoldDB" id="A0A1F7ICR0"/>